<name>A0A087SD23_AUXPR</name>
<sequence>MAGHASRIPSQHILRISISVVPLWCAMTTLWVQALGKSTQIKLGPMAPMSGAVQQALSQLGLKSIQAGDCKLMYKGSPVDLNAPLRFSNLPSGSRLELLTGKEVALGVRDSRELKASPAAAAPSASCSAPSVAVRAPAFQPDDAQPTGPSWQPESTAPDHGNGTSRMQAHAQAETHSAGVEGASNTTTPAVQAEDLEDDPSVALFGSKVHVFHTQDEATSVEAANQDPPDDFYDFNESDYRHVVAGYAARKAKQAGAVLKTRQLREREEQARFEAQADTPVPIRLVLPDGHCLQAVLKARETTGRLYDLVAAALLPGLSFHLFVTPPKMLLPRQDGTSLWKAELLPAARVHVGVEGGPAPGPLLRPEVEALVQRGAPAPGFAQAGQQGIGRGPQEREAMPQLPAAAHPRRPPTGGAARSGALPKWLKPAGK</sequence>
<dbReference type="PANTHER" id="PTHR46467:SF1">
    <property type="entry name" value="TETHER CONTAINING UBX DOMAIN FOR GLUT4"/>
    <property type="match status" value="1"/>
</dbReference>
<dbReference type="CDD" id="cd16105">
    <property type="entry name" value="Ubl_ASPSCR1_like"/>
    <property type="match status" value="1"/>
</dbReference>
<dbReference type="EMBL" id="KL662095">
    <property type="protein sequence ID" value="KFM23627.1"/>
    <property type="molecule type" value="Genomic_DNA"/>
</dbReference>
<keyword evidence="2" id="KW-0472">Membrane</keyword>
<proteinExistence type="predicted"/>
<evidence type="ECO:0000313" key="5">
    <source>
        <dbReference type="Proteomes" id="UP000028924"/>
    </source>
</evidence>
<reference evidence="4 5" key="1">
    <citation type="journal article" date="2014" name="BMC Genomics">
        <title>Oil accumulation mechanisms of the oleaginous microalga Chlorella protothecoides revealed through its genome, transcriptomes, and proteomes.</title>
        <authorList>
            <person name="Gao C."/>
            <person name="Wang Y."/>
            <person name="Shen Y."/>
            <person name="Yan D."/>
            <person name="He X."/>
            <person name="Dai J."/>
            <person name="Wu Q."/>
        </authorList>
    </citation>
    <scope>NUCLEOTIDE SEQUENCE [LARGE SCALE GENOMIC DNA]</scope>
    <source>
        <strain evidence="4 5">0710</strain>
    </source>
</reference>
<dbReference type="Pfam" id="PF11470">
    <property type="entry name" value="TUG-UBL1"/>
    <property type="match status" value="1"/>
</dbReference>
<evidence type="ECO:0000256" key="2">
    <source>
        <dbReference type="SAM" id="Phobius"/>
    </source>
</evidence>
<feature type="transmembrane region" description="Helical" evidence="2">
    <location>
        <begin position="12"/>
        <end position="32"/>
    </location>
</feature>
<dbReference type="GO" id="GO:0005634">
    <property type="term" value="C:nucleus"/>
    <property type="evidence" value="ECO:0007669"/>
    <property type="project" value="TreeGrafter"/>
</dbReference>
<keyword evidence="2" id="KW-0812">Transmembrane</keyword>
<gene>
    <name evidence="4" type="ORF">F751_2886</name>
</gene>
<dbReference type="GeneID" id="23614277"/>
<dbReference type="InterPro" id="IPR021569">
    <property type="entry name" value="TUG-UBL1"/>
</dbReference>
<dbReference type="PANTHER" id="PTHR46467">
    <property type="entry name" value="TETHER CONTAINING UBX DOMAIN FOR GLUT4"/>
    <property type="match status" value="1"/>
</dbReference>
<dbReference type="KEGG" id="apro:F751_2886"/>
<feature type="domain" description="TUG ubiquitin-like" evidence="3">
    <location>
        <begin position="36"/>
        <end position="98"/>
    </location>
</feature>
<dbReference type="GO" id="GO:0006886">
    <property type="term" value="P:intracellular protein transport"/>
    <property type="evidence" value="ECO:0007669"/>
    <property type="project" value="TreeGrafter"/>
</dbReference>
<dbReference type="Proteomes" id="UP000028924">
    <property type="component" value="Unassembled WGS sequence"/>
</dbReference>
<dbReference type="STRING" id="3075.A0A087SD23"/>
<accession>A0A087SD23</accession>
<dbReference type="CDD" id="cd16118">
    <property type="entry name" value="UBX2_UBXN9"/>
    <property type="match status" value="1"/>
</dbReference>
<feature type="region of interest" description="Disordered" evidence="1">
    <location>
        <begin position="139"/>
        <end position="185"/>
    </location>
</feature>
<dbReference type="AlphaFoldDB" id="A0A087SD23"/>
<evidence type="ECO:0000256" key="1">
    <source>
        <dbReference type="SAM" id="MobiDB-lite"/>
    </source>
</evidence>
<dbReference type="Gene3D" id="3.10.20.90">
    <property type="entry name" value="Phosphatidylinositol 3-kinase Catalytic Subunit, Chain A, domain 1"/>
    <property type="match status" value="1"/>
</dbReference>
<dbReference type="RefSeq" id="XP_011396501.1">
    <property type="nucleotide sequence ID" value="XM_011398199.1"/>
</dbReference>
<dbReference type="InterPro" id="IPR029071">
    <property type="entry name" value="Ubiquitin-like_domsf"/>
</dbReference>
<dbReference type="eggNOG" id="KOG2699">
    <property type="taxonomic scope" value="Eukaryota"/>
</dbReference>
<dbReference type="GO" id="GO:0012506">
    <property type="term" value="C:vesicle membrane"/>
    <property type="evidence" value="ECO:0007669"/>
    <property type="project" value="TreeGrafter"/>
</dbReference>
<evidence type="ECO:0000313" key="4">
    <source>
        <dbReference type="EMBL" id="KFM23627.1"/>
    </source>
</evidence>
<feature type="region of interest" description="Disordered" evidence="1">
    <location>
        <begin position="381"/>
        <end position="431"/>
    </location>
</feature>
<organism evidence="4 5">
    <name type="scientific">Auxenochlorella protothecoides</name>
    <name type="common">Green microalga</name>
    <name type="synonym">Chlorella protothecoides</name>
    <dbReference type="NCBI Taxonomy" id="3075"/>
    <lineage>
        <taxon>Eukaryota</taxon>
        <taxon>Viridiplantae</taxon>
        <taxon>Chlorophyta</taxon>
        <taxon>core chlorophytes</taxon>
        <taxon>Trebouxiophyceae</taxon>
        <taxon>Chlorellales</taxon>
        <taxon>Chlorellaceae</taxon>
        <taxon>Auxenochlorella</taxon>
    </lineage>
</organism>
<keyword evidence="2" id="KW-1133">Transmembrane helix</keyword>
<protein>
    <submittedName>
        <fullName evidence="4">Tether containing UBX domain for GLUT4</fullName>
    </submittedName>
</protein>
<dbReference type="SUPFAM" id="SSF54236">
    <property type="entry name" value="Ubiquitin-like"/>
    <property type="match status" value="2"/>
</dbReference>
<dbReference type="GO" id="GO:0005737">
    <property type="term" value="C:cytoplasm"/>
    <property type="evidence" value="ECO:0007669"/>
    <property type="project" value="TreeGrafter"/>
</dbReference>
<dbReference type="OrthoDB" id="440781at2759"/>
<keyword evidence="5" id="KW-1185">Reference proteome</keyword>
<evidence type="ECO:0000259" key="3">
    <source>
        <dbReference type="Pfam" id="PF11470"/>
    </source>
</evidence>